<dbReference type="FunFam" id="2.60.40.10:FF:000791">
    <property type="entry name" value="Two-component system sensor histidine kinase/response regulator"/>
    <property type="match status" value="1"/>
</dbReference>
<dbReference type="Gene3D" id="2.60.40.10">
    <property type="entry name" value="Immunoglobulins"/>
    <property type="match status" value="1"/>
</dbReference>
<keyword evidence="8" id="KW-0902">Two-component regulatory system</keyword>
<dbReference type="Pfam" id="PF07495">
    <property type="entry name" value="Y_Y_Y"/>
    <property type="match status" value="1"/>
</dbReference>
<dbReference type="InterPro" id="IPR013783">
    <property type="entry name" value="Ig-like_fold"/>
</dbReference>
<keyword evidence="11" id="KW-0804">Transcription</keyword>
<dbReference type="InterPro" id="IPR011123">
    <property type="entry name" value="Y_Y_Y"/>
</dbReference>
<evidence type="ECO:0000259" key="15">
    <source>
        <dbReference type="PROSITE" id="PS50110"/>
    </source>
</evidence>
<dbReference type="InterPro" id="IPR011006">
    <property type="entry name" value="CheY-like_superfamily"/>
</dbReference>
<evidence type="ECO:0000256" key="4">
    <source>
        <dbReference type="ARBA" id="ARBA00022679"/>
    </source>
</evidence>
<protein>
    <recommendedName>
        <fullName evidence="2">histidine kinase</fullName>
        <ecNumber evidence="2">2.7.13.3</ecNumber>
    </recommendedName>
</protein>
<dbReference type="FunFam" id="1.10.287.130:FF:000045">
    <property type="entry name" value="Two-component system sensor histidine kinase/response regulator"/>
    <property type="match status" value="1"/>
</dbReference>
<dbReference type="SUPFAM" id="SSF55874">
    <property type="entry name" value="ATPase domain of HSP90 chaperone/DNA topoisomerase II/histidine kinase"/>
    <property type="match status" value="1"/>
</dbReference>
<gene>
    <name evidence="16" type="ORF">AHMF7616_04474</name>
</gene>
<feature type="modified residue" description="4-aspartylphosphate" evidence="12">
    <location>
        <position position="1200"/>
    </location>
</feature>
<evidence type="ECO:0000256" key="7">
    <source>
        <dbReference type="ARBA" id="ARBA00022840"/>
    </source>
</evidence>
<evidence type="ECO:0000313" key="17">
    <source>
        <dbReference type="Proteomes" id="UP000253919"/>
    </source>
</evidence>
<dbReference type="SUPFAM" id="SSF47384">
    <property type="entry name" value="Homodimeric domain of signal transducing histidine kinase"/>
    <property type="match status" value="1"/>
</dbReference>
<dbReference type="Gene3D" id="1.10.10.60">
    <property type="entry name" value="Homeodomain-like"/>
    <property type="match status" value="1"/>
</dbReference>
<accession>A0A369QLN1</accession>
<dbReference type="GO" id="GO:0000155">
    <property type="term" value="F:phosphorelay sensor kinase activity"/>
    <property type="evidence" value="ECO:0007669"/>
    <property type="project" value="InterPro"/>
</dbReference>
<dbReference type="Gene3D" id="2.130.10.10">
    <property type="entry name" value="YVTN repeat-like/Quinoprotein amine dehydrogenase"/>
    <property type="match status" value="5"/>
</dbReference>
<dbReference type="InterPro" id="IPR036097">
    <property type="entry name" value="HisK_dim/P_sf"/>
</dbReference>
<dbReference type="CDD" id="cd00082">
    <property type="entry name" value="HisKA"/>
    <property type="match status" value="1"/>
</dbReference>
<dbReference type="InterPro" id="IPR018060">
    <property type="entry name" value="HTH_AraC"/>
</dbReference>
<dbReference type="GO" id="GO:0043565">
    <property type="term" value="F:sequence-specific DNA binding"/>
    <property type="evidence" value="ECO:0007669"/>
    <property type="project" value="InterPro"/>
</dbReference>
<evidence type="ECO:0000259" key="14">
    <source>
        <dbReference type="PROSITE" id="PS50109"/>
    </source>
</evidence>
<dbReference type="FunFam" id="1.10.10.60:FF:000284">
    <property type="entry name" value="Two-component system sensor histidine kinase/response regulator"/>
    <property type="match status" value="1"/>
</dbReference>
<dbReference type="PROSITE" id="PS50109">
    <property type="entry name" value="HIS_KIN"/>
    <property type="match status" value="1"/>
</dbReference>
<dbReference type="InterPro" id="IPR003661">
    <property type="entry name" value="HisK_dim/P_dom"/>
</dbReference>
<dbReference type="GO" id="GO:0005524">
    <property type="term" value="F:ATP binding"/>
    <property type="evidence" value="ECO:0007669"/>
    <property type="project" value="UniProtKB-KW"/>
</dbReference>
<dbReference type="InterPro" id="IPR005467">
    <property type="entry name" value="His_kinase_dom"/>
</dbReference>
<dbReference type="Proteomes" id="UP000253919">
    <property type="component" value="Unassembled WGS sequence"/>
</dbReference>
<dbReference type="SMART" id="SM00448">
    <property type="entry name" value="REC"/>
    <property type="match status" value="1"/>
</dbReference>
<keyword evidence="17" id="KW-1185">Reference proteome</keyword>
<dbReference type="PANTHER" id="PTHR43547">
    <property type="entry name" value="TWO-COMPONENT HISTIDINE KINASE"/>
    <property type="match status" value="1"/>
</dbReference>
<feature type="domain" description="Histidine kinase" evidence="14">
    <location>
        <begin position="874"/>
        <end position="1103"/>
    </location>
</feature>
<evidence type="ECO:0000259" key="13">
    <source>
        <dbReference type="PROSITE" id="PS01124"/>
    </source>
</evidence>
<dbReference type="CDD" id="cd17574">
    <property type="entry name" value="REC_OmpR"/>
    <property type="match status" value="1"/>
</dbReference>
<evidence type="ECO:0000256" key="2">
    <source>
        <dbReference type="ARBA" id="ARBA00012438"/>
    </source>
</evidence>
<dbReference type="PANTHER" id="PTHR43547:SF2">
    <property type="entry name" value="HYBRID SIGNAL TRANSDUCTION HISTIDINE KINASE C"/>
    <property type="match status" value="1"/>
</dbReference>
<keyword evidence="7" id="KW-0067">ATP-binding</keyword>
<dbReference type="FunFam" id="3.30.565.10:FF:000037">
    <property type="entry name" value="Hybrid sensor histidine kinase/response regulator"/>
    <property type="match status" value="1"/>
</dbReference>
<dbReference type="InterPro" id="IPR011110">
    <property type="entry name" value="Reg_prop"/>
</dbReference>
<proteinExistence type="predicted"/>
<dbReference type="Gene3D" id="1.10.287.130">
    <property type="match status" value="1"/>
</dbReference>
<keyword evidence="4 16" id="KW-0808">Transferase</keyword>
<dbReference type="InterPro" id="IPR015943">
    <property type="entry name" value="WD40/YVTN_repeat-like_dom_sf"/>
</dbReference>
<evidence type="ECO:0000313" key="16">
    <source>
        <dbReference type="EMBL" id="RDC65843.1"/>
    </source>
</evidence>
<dbReference type="EMBL" id="QASA01000001">
    <property type="protein sequence ID" value="RDC65843.1"/>
    <property type="molecule type" value="Genomic_DNA"/>
</dbReference>
<sequence length="1412" mass="160360">MRLLKGESVLIVTLVLLVWPTFNGWSQTKQGGSNLKFEHLSAGLSQSTVTCMWQDRKGFMWFGTRNGLNRYDGVEFTTYENVNEDSSSLSHSYVSCLFEDSKGNLWVGTLEGGLNLYNRDNDTFSHFTHNKSNPNSLSFNSVNCIYEDKNHALWVGTENGLNVFRQDKKSFTHYRNDITDSRSLADNNIGVIFEDSKNNLWVGTKGGGLELFDRVNKSFKHHKYDATNSSSLSNNVVRTCYKDSKGNIWLGTQNGLNLFMETPAGVVFKRYQHQKSNPNCLSNNSIISISEDLAGRLWIGTQIGGLSIYDQEQNTFTNYSPNPLDPYSISSNSLWSIYRDKVGTMWIGARNRGLDKWDPHQQKFNHYNIYPSGNYTLSNRDVTCFLEDDSGNLWLGTDGGGLSYLDRKTNKYVHYTHDPLKDNSLGSNSVLSLLMDRQHHLWVGTWGGGLNRFDKKTQTFKRYLPNAADPASINGNNIFSLCEDSSGKLWVGVFLGGLNLYDPHTDSFSHYNYNHNDATSLSNNKIIKIFEDSKKNLWIGTDGGGLNLMHWAGKDQVTFTRYNYDSNSPGSLSSNVINAITEDKNHNLWIGTWKGLNKFNYQQQTFEVYRKEDGLPDNVINGILEDNKGFLWLSTNQGISRFDAAGKKFKNYTTADGLQSPEFIRGSYLKSKAGELFFGGVNGFNSFFPANIHDRLFTAPLYLTQFNIRHTLIKPNQKNSPLRQHISETKEITLSYDQSDFSFGFVALNYALASKIRYAYKLVGYDKDWQKAGNQRSANYAKVPPGTYTFRVRSTITNDLWNKEEATVKITITPPWWKTWWAYSLYSLAFAGLLIWYRQNLIKQLRLKADLQLEHLELTKMQEMERLKSNFFANISHEFRTPLTLILSPLKDMYSGKFNGDFKQQYQVMIRNAERLLRLINQLLDLSKLDSGHMQLEAARVNLIDFLKTIFSSFESYAQKKNLKFSFEHPVEPILVYFDPDKLEKVFLNLLSNAFKFTSTGEIKLAVELVTRSGEKASNNQCPIAYVAICVTDSGVGIPADCVNYVFDHFYQVAQRVHPGDIEGTGIGLSLAKELVELHQGKIEVESKLGIGTTFKVLLPLGKAHLKEPELEVPDWQPTFKNPASTSIEPLASAATVTTTNDSKSKEVELPVILLVEDNTDLRTYLKERLEQNYHVLEAANGADGLKMGLDKMPDLIISDVLMPKMNGVELCRALKNNVQTSHIPLILLTAQADSENKIEGLETGADDYVSKPFDSNELEVRVKNLIKSREVLRDRFAQNNKLILEPKEITITPLDEIFMKKVLESIEKNMANTEYRVEDLGEDVAMSRMPLYRKIKALTGQTAVEFIRTIRLKRAAQLLKQQQLHVSEVTYDVGFNDLQYFRTCFKKQFGLSPSEYAKLHADVKMEAASDN</sequence>
<comment type="catalytic activity">
    <reaction evidence="1">
        <text>ATP + protein L-histidine = ADP + protein N-phospho-L-histidine.</text>
        <dbReference type="EC" id="2.7.13.3"/>
    </reaction>
</comment>
<dbReference type="Pfam" id="PF00072">
    <property type="entry name" value="Response_reg"/>
    <property type="match status" value="1"/>
</dbReference>
<name>A0A369QLN1_9BACT</name>
<dbReference type="GO" id="GO:0003700">
    <property type="term" value="F:DNA-binding transcription factor activity"/>
    <property type="evidence" value="ECO:0007669"/>
    <property type="project" value="InterPro"/>
</dbReference>
<evidence type="ECO:0000256" key="5">
    <source>
        <dbReference type="ARBA" id="ARBA00022741"/>
    </source>
</evidence>
<dbReference type="SUPFAM" id="SSF52172">
    <property type="entry name" value="CheY-like"/>
    <property type="match status" value="1"/>
</dbReference>
<dbReference type="InterPro" id="IPR036890">
    <property type="entry name" value="HATPase_C_sf"/>
</dbReference>
<evidence type="ECO:0000256" key="3">
    <source>
        <dbReference type="ARBA" id="ARBA00022553"/>
    </source>
</evidence>
<evidence type="ECO:0000256" key="8">
    <source>
        <dbReference type="ARBA" id="ARBA00023012"/>
    </source>
</evidence>
<dbReference type="InterPro" id="IPR018062">
    <property type="entry name" value="HTH_AraC-typ_CS"/>
</dbReference>
<dbReference type="PROSITE" id="PS01124">
    <property type="entry name" value="HTH_ARAC_FAMILY_2"/>
    <property type="match status" value="1"/>
</dbReference>
<dbReference type="EC" id="2.7.13.3" evidence="2"/>
<reference evidence="16 17" key="1">
    <citation type="submission" date="2018-04" db="EMBL/GenBank/DDBJ databases">
        <title>Adhaeribacter sp. HMF7616 genome sequencing and assembly.</title>
        <authorList>
            <person name="Kang H."/>
            <person name="Kang J."/>
            <person name="Cha I."/>
            <person name="Kim H."/>
            <person name="Joh K."/>
        </authorList>
    </citation>
    <scope>NUCLEOTIDE SEQUENCE [LARGE SCALE GENOMIC DNA]</scope>
    <source>
        <strain evidence="16 17">HMF7616</strain>
    </source>
</reference>
<evidence type="ECO:0000256" key="1">
    <source>
        <dbReference type="ARBA" id="ARBA00000085"/>
    </source>
</evidence>
<dbReference type="Gene3D" id="3.30.565.10">
    <property type="entry name" value="Histidine kinase-like ATPase, C-terminal domain"/>
    <property type="match status" value="1"/>
</dbReference>
<keyword evidence="3 12" id="KW-0597">Phosphoprotein</keyword>
<dbReference type="PROSITE" id="PS00041">
    <property type="entry name" value="HTH_ARAC_FAMILY_1"/>
    <property type="match status" value="1"/>
</dbReference>
<dbReference type="InterPro" id="IPR001789">
    <property type="entry name" value="Sig_transdc_resp-reg_receiver"/>
</dbReference>
<dbReference type="FunFam" id="3.40.50.2300:FF:000138">
    <property type="entry name" value="Two-component system sensor histidine kinase/response regulator"/>
    <property type="match status" value="1"/>
</dbReference>
<dbReference type="SUPFAM" id="SSF46689">
    <property type="entry name" value="Homeodomain-like"/>
    <property type="match status" value="1"/>
</dbReference>
<dbReference type="SMART" id="SM00388">
    <property type="entry name" value="HisKA"/>
    <property type="match status" value="1"/>
</dbReference>
<feature type="domain" description="HTH araC/xylS-type" evidence="13">
    <location>
        <begin position="1301"/>
        <end position="1400"/>
    </location>
</feature>
<dbReference type="SUPFAM" id="SSF63829">
    <property type="entry name" value="Calcium-dependent phosphotriesterase"/>
    <property type="match status" value="3"/>
</dbReference>
<evidence type="ECO:0000256" key="9">
    <source>
        <dbReference type="ARBA" id="ARBA00023015"/>
    </source>
</evidence>
<keyword evidence="5" id="KW-0547">Nucleotide-binding</keyword>
<dbReference type="SMART" id="SM00387">
    <property type="entry name" value="HATPase_c"/>
    <property type="match status" value="1"/>
</dbReference>
<dbReference type="SMART" id="SM00342">
    <property type="entry name" value="HTH_ARAC"/>
    <property type="match status" value="1"/>
</dbReference>
<dbReference type="Pfam" id="PF00512">
    <property type="entry name" value="HisKA"/>
    <property type="match status" value="1"/>
</dbReference>
<keyword evidence="9" id="KW-0805">Transcription regulation</keyword>
<dbReference type="InterPro" id="IPR004358">
    <property type="entry name" value="Sig_transdc_His_kin-like_C"/>
</dbReference>
<evidence type="ECO:0000256" key="11">
    <source>
        <dbReference type="ARBA" id="ARBA00023163"/>
    </source>
</evidence>
<dbReference type="Gene3D" id="3.40.50.2300">
    <property type="match status" value="1"/>
</dbReference>
<comment type="caution">
    <text evidence="16">The sequence shown here is derived from an EMBL/GenBank/DDBJ whole genome shotgun (WGS) entry which is preliminary data.</text>
</comment>
<evidence type="ECO:0000256" key="10">
    <source>
        <dbReference type="ARBA" id="ARBA00023125"/>
    </source>
</evidence>
<keyword evidence="6" id="KW-0418">Kinase</keyword>
<keyword evidence="10" id="KW-0238">DNA-binding</keyword>
<dbReference type="PRINTS" id="PR00344">
    <property type="entry name" value="BCTRLSENSOR"/>
</dbReference>
<feature type="domain" description="Response regulatory" evidence="15">
    <location>
        <begin position="1152"/>
        <end position="1267"/>
    </location>
</feature>
<evidence type="ECO:0000256" key="12">
    <source>
        <dbReference type="PROSITE-ProRule" id="PRU00169"/>
    </source>
</evidence>
<evidence type="ECO:0000256" key="6">
    <source>
        <dbReference type="ARBA" id="ARBA00022777"/>
    </source>
</evidence>
<dbReference type="Pfam" id="PF02518">
    <property type="entry name" value="HATPase_c"/>
    <property type="match status" value="1"/>
</dbReference>
<dbReference type="InterPro" id="IPR009057">
    <property type="entry name" value="Homeodomain-like_sf"/>
</dbReference>
<dbReference type="InterPro" id="IPR003594">
    <property type="entry name" value="HATPase_dom"/>
</dbReference>
<organism evidence="16 17">
    <name type="scientific">Adhaeribacter pallidiroseus</name>
    <dbReference type="NCBI Taxonomy" id="2072847"/>
    <lineage>
        <taxon>Bacteria</taxon>
        <taxon>Pseudomonadati</taxon>
        <taxon>Bacteroidota</taxon>
        <taxon>Cytophagia</taxon>
        <taxon>Cytophagales</taxon>
        <taxon>Hymenobacteraceae</taxon>
        <taxon>Adhaeribacter</taxon>
    </lineage>
</organism>
<dbReference type="Pfam" id="PF07494">
    <property type="entry name" value="Reg_prop"/>
    <property type="match status" value="10"/>
</dbReference>
<dbReference type="Pfam" id="PF12833">
    <property type="entry name" value="HTH_18"/>
    <property type="match status" value="1"/>
</dbReference>
<dbReference type="PROSITE" id="PS50110">
    <property type="entry name" value="RESPONSE_REGULATORY"/>
    <property type="match status" value="1"/>
</dbReference>